<keyword evidence="1" id="KW-0472">Membrane</keyword>
<dbReference type="RefSeq" id="WP_112094062.1">
    <property type="nucleotide sequence ID" value="NZ_QLOE01000006.1"/>
</dbReference>
<protein>
    <submittedName>
        <fullName evidence="2">Uncharacterized protein</fullName>
    </submittedName>
</protein>
<organism evidence="2 3">
    <name type="scientific">Methanothermobacter tenebrarum</name>
    <dbReference type="NCBI Taxonomy" id="680118"/>
    <lineage>
        <taxon>Archaea</taxon>
        <taxon>Methanobacteriati</taxon>
        <taxon>Methanobacteriota</taxon>
        <taxon>Methanomada group</taxon>
        <taxon>Methanobacteria</taxon>
        <taxon>Methanobacteriales</taxon>
        <taxon>Methanobacteriaceae</taxon>
        <taxon>Methanothermobacter</taxon>
    </lineage>
</organism>
<sequence length="279" mass="31970">MKEEGLVFSTDMLLSIVVIIVIIGVSSDLMDMNREITHENFQRYYFERIASETTEILINIPGSPDNWETLPTTNNVIPGLSTTENSKILSYDKICKLKANPELLNRILPPQVHMNITLYPKNEIIPPIIIKGDDGTPHEIFIVNRTVQCDFYKKYVILELNSKSNGCYRHDKWKCGYFKATLEEIEENNYYLLADNPRISWIIDTPENKNYEENTYESPVLLNNIIEGFLSSNSTGIIWVHVKGDGNVLIISVPKGYSVPLQPAYFQVQPCDFVMVAWI</sequence>
<feature type="transmembrane region" description="Helical" evidence="1">
    <location>
        <begin position="6"/>
        <end position="25"/>
    </location>
</feature>
<dbReference type="EMBL" id="QLOE01000006">
    <property type="protein sequence ID" value="RAO78874.1"/>
    <property type="molecule type" value="Genomic_DNA"/>
</dbReference>
<gene>
    <name evidence="2" type="ORF">DPC56_05435</name>
</gene>
<evidence type="ECO:0000313" key="2">
    <source>
        <dbReference type="EMBL" id="RAO78874.1"/>
    </source>
</evidence>
<keyword evidence="1" id="KW-1133">Transmembrane helix</keyword>
<accession>A0A328PHG4</accession>
<keyword evidence="1" id="KW-0812">Transmembrane</keyword>
<proteinExistence type="predicted"/>
<dbReference type="Proteomes" id="UP000249782">
    <property type="component" value="Unassembled WGS sequence"/>
</dbReference>
<dbReference type="AlphaFoldDB" id="A0A328PHG4"/>
<keyword evidence="3" id="KW-1185">Reference proteome</keyword>
<name>A0A328PHG4_9EURY</name>
<evidence type="ECO:0000256" key="1">
    <source>
        <dbReference type="SAM" id="Phobius"/>
    </source>
</evidence>
<reference evidence="2 3" key="1">
    <citation type="submission" date="2018-06" db="EMBL/GenBank/DDBJ databases">
        <title>Draft genome sequence of hyperthermophilic methanogen Methanothermobacter tenebrarum sp. MCM-B 1447.</title>
        <authorList>
            <person name="Pore S.D."/>
            <person name="Dagar S."/>
            <person name="Dhakephalkar P.K."/>
        </authorList>
    </citation>
    <scope>NUCLEOTIDE SEQUENCE [LARGE SCALE GENOMIC DNA]</scope>
    <source>
        <strain evidence="2 3">MCM B 1447</strain>
    </source>
</reference>
<comment type="caution">
    <text evidence="2">The sequence shown here is derived from an EMBL/GenBank/DDBJ whole genome shotgun (WGS) entry which is preliminary data.</text>
</comment>
<evidence type="ECO:0000313" key="3">
    <source>
        <dbReference type="Proteomes" id="UP000249782"/>
    </source>
</evidence>
<dbReference type="OrthoDB" id="85914at2157"/>